<evidence type="ECO:0000313" key="1">
    <source>
        <dbReference type="EMBL" id="KAJ8670303.1"/>
    </source>
</evidence>
<proteinExistence type="predicted"/>
<name>A0ACC2NHB6_9HYME</name>
<evidence type="ECO:0000313" key="2">
    <source>
        <dbReference type="Proteomes" id="UP001239111"/>
    </source>
</evidence>
<dbReference type="Proteomes" id="UP001239111">
    <property type="component" value="Chromosome 3"/>
</dbReference>
<keyword evidence="2" id="KW-1185">Reference proteome</keyword>
<dbReference type="EMBL" id="CM056743">
    <property type="protein sequence ID" value="KAJ8670303.1"/>
    <property type="molecule type" value="Genomic_DNA"/>
</dbReference>
<comment type="caution">
    <text evidence="1">The sequence shown here is derived from an EMBL/GenBank/DDBJ whole genome shotgun (WGS) entry which is preliminary data.</text>
</comment>
<organism evidence="1 2">
    <name type="scientific">Eretmocerus hayati</name>
    <dbReference type="NCBI Taxonomy" id="131215"/>
    <lineage>
        <taxon>Eukaryota</taxon>
        <taxon>Metazoa</taxon>
        <taxon>Ecdysozoa</taxon>
        <taxon>Arthropoda</taxon>
        <taxon>Hexapoda</taxon>
        <taxon>Insecta</taxon>
        <taxon>Pterygota</taxon>
        <taxon>Neoptera</taxon>
        <taxon>Endopterygota</taxon>
        <taxon>Hymenoptera</taxon>
        <taxon>Apocrita</taxon>
        <taxon>Proctotrupomorpha</taxon>
        <taxon>Chalcidoidea</taxon>
        <taxon>Aphelinidae</taxon>
        <taxon>Aphelininae</taxon>
        <taxon>Eretmocerus</taxon>
    </lineage>
</organism>
<protein>
    <submittedName>
        <fullName evidence="1">Uncharacterized protein</fullName>
    </submittedName>
</protein>
<reference evidence="1" key="1">
    <citation type="submission" date="2023-04" db="EMBL/GenBank/DDBJ databases">
        <title>A chromosome-level genome assembly of the parasitoid wasp Eretmocerus hayati.</title>
        <authorList>
            <person name="Zhong Y."/>
            <person name="Liu S."/>
            <person name="Liu Y."/>
        </authorList>
    </citation>
    <scope>NUCLEOTIDE SEQUENCE</scope>
    <source>
        <strain evidence="1">ZJU_SS_LIU_2023</strain>
    </source>
</reference>
<gene>
    <name evidence="1" type="ORF">QAD02_001562</name>
</gene>
<sequence>MDKKTVIQMIRGDLDNFLKESDEISKTINGMKNDANKYIQDLLAQISQTGSAPLLAKTPKLNRKRGTRIKAIPESDEFETTDSTMSNSISSTRSRADTMVLETSDVRPTRAKRGASVRATDNIKKQQSINLASKLRRPSSEEAGAYSINKTVKESQSKRPKISLESSDEEEIRPSKLMKMDKKKKEAQTMNKINDETHDIINESTHLPPEDQTFTLMRSSKSSLKRKFDEKNDEVDTTITKEDSIKKISNSHDEPIAKKANVSKPSLPKFTLGLDRISEKSSASSNNQDKNERTTRSSSSLINAQSKKYKTNNVIDETTESHNADETIASIYEDATGKPLPIMNSTMNPNCIEGMGKMMSATVVIEPLGKRVINNDTITLMKSPFKEPLSRNNSTIKNTIVERGQNTMTPHAPRPRNAIRVQKDVNDLITDDESSPERKVYTTKKQKILPAQQKRITRSSNASGSDEDEVKKTPEKPMHKNRDFGSTTKSSYKHPVLFSPYAKDSVRKRVEAFEQATGSPINENEVVVRVTRTKTRALAAASFSEVPAQTVSQKLARKSLAKAKKISLAKHAKENDEWKENESANVMKNLKVRDSTEKSSLKPQPKTTPLNKIRVLPQPNSANKNIYSTPNNQPSLNNYSKPLTASRNNVVTYTDSFIQQTKSASKPLDKTAEERRRRAHEEDAKRKREELLRAQADEKRRKREEKELKNKLAREAKEKLEQEKRLKAEREKEEKAKAAQLALEKQREEMEKKRIAQLQRAQEKEEKRRQEELAKQQRQQEQDELVRQLTEQKRREQEMEKRKQAEQKHHFEMKKHQAEKAPLVAKTKALAPKQVPCSYKIDSDPDEEESEDESKPKHQIPSWATRNVRQTQLAMQQYMPMKLVLRYFDAKKCTPDLRELFTGIDPRKLKRSSSAIWKTPPRYSMMNCSIIKD</sequence>
<accession>A0ACC2NHB6</accession>